<dbReference type="InterPro" id="IPR033134">
    <property type="entry name" value="Asp/Glu_racemase_AS_2"/>
</dbReference>
<proteinExistence type="predicted"/>
<dbReference type="EMBL" id="AZMM01014638">
    <property type="protein sequence ID" value="ETJ30858.1"/>
    <property type="molecule type" value="Genomic_DNA"/>
</dbReference>
<sequence>MKSIYSLKAGNVTHAQKLMEEQAENLFSRGAEILILGCTEIPIIL</sequence>
<name>W1XKH7_9ZZZZ</name>
<dbReference type="GO" id="GO:0016855">
    <property type="term" value="F:racemase and epimerase activity, acting on amino acids and derivatives"/>
    <property type="evidence" value="ECO:0007669"/>
    <property type="project" value="InterPro"/>
</dbReference>
<comment type="caution">
    <text evidence="1">The sequence shown here is derived from an EMBL/GenBank/DDBJ whole genome shotgun (WGS) entry which is preliminary data.</text>
</comment>
<accession>W1XKH7</accession>
<dbReference type="InterPro" id="IPR001920">
    <property type="entry name" value="Asp/Glu_race"/>
</dbReference>
<dbReference type="SUPFAM" id="SSF53681">
    <property type="entry name" value="Aspartate/glutamate racemase"/>
    <property type="match status" value="1"/>
</dbReference>
<dbReference type="Gene3D" id="3.40.50.1860">
    <property type="match status" value="1"/>
</dbReference>
<dbReference type="AlphaFoldDB" id="W1XKH7"/>
<reference evidence="1" key="1">
    <citation type="submission" date="2013-12" db="EMBL/GenBank/DDBJ databases">
        <title>A Varibaculum cambriense genome reconstructed from a premature infant gut community with otherwise low bacterial novelty that shifts toward anaerobic metabolism during the third week of life.</title>
        <authorList>
            <person name="Brown C.T."/>
            <person name="Sharon I."/>
            <person name="Thomas B.C."/>
            <person name="Castelle C.J."/>
            <person name="Morowitz M.J."/>
            <person name="Banfield J.F."/>
        </authorList>
    </citation>
    <scope>NUCLEOTIDE SEQUENCE</scope>
</reference>
<evidence type="ECO:0000313" key="1">
    <source>
        <dbReference type="EMBL" id="ETJ30858.1"/>
    </source>
</evidence>
<dbReference type="PROSITE" id="PS00924">
    <property type="entry name" value="ASP_GLU_RACEMASE_2"/>
    <property type="match status" value="1"/>
</dbReference>
<protein>
    <submittedName>
        <fullName evidence="1">Aspartate racemase</fullName>
    </submittedName>
</protein>
<gene>
    <name evidence="1" type="ORF">Q604_UNBC14638G0002</name>
</gene>
<organism evidence="1">
    <name type="scientific">human gut metagenome</name>
    <dbReference type="NCBI Taxonomy" id="408170"/>
    <lineage>
        <taxon>unclassified sequences</taxon>
        <taxon>metagenomes</taxon>
        <taxon>organismal metagenomes</taxon>
    </lineage>
</organism>
<feature type="non-terminal residue" evidence="1">
    <location>
        <position position="45"/>
    </location>
</feature>